<sequence>MQFTGARYDDPKLAMFIQPDWFEVTQPGIGTNRYAYSFNDPVNLNDPNGNCVNTQCGDSGPPDDGLRDEEQIEEYYSLANRAARNGIDVTTEYDPSDVLNVVGDLSGVNGTIDAANAAMAGDVSGVATGALEIVLGKVRVFKGLVKKFIGDEWGAVPGNMKNVSTPHTQVVGGKTVNGPDYGQPNSIYEHTRPDGSRSVSYYDEKGRRFSREDYGQQRTHGTLGRGPDGRSVPH</sequence>
<dbReference type="InterPro" id="IPR022385">
    <property type="entry name" value="Rhs_assc_core"/>
</dbReference>
<dbReference type="NCBIfam" id="TIGR03696">
    <property type="entry name" value="Rhs_assc_core"/>
    <property type="match status" value="1"/>
</dbReference>
<accession>A0A9Q9HC33</accession>
<feature type="region of interest" description="Disordered" evidence="1">
    <location>
        <begin position="172"/>
        <end position="234"/>
    </location>
</feature>
<proteinExistence type="predicted"/>
<protein>
    <recommendedName>
        <fullName evidence="4">Bacterial toxin 24 domain-containing protein</fullName>
    </recommendedName>
</protein>
<dbReference type="Gene3D" id="2.180.10.10">
    <property type="entry name" value="RHS repeat-associated core"/>
    <property type="match status" value="1"/>
</dbReference>
<dbReference type="EMBL" id="CP080776">
    <property type="protein sequence ID" value="UWP96868.1"/>
    <property type="molecule type" value="Genomic_DNA"/>
</dbReference>
<reference evidence="2" key="1">
    <citation type="submission" date="2021-08" db="EMBL/GenBank/DDBJ databases">
        <authorList>
            <person name="Nwanade C."/>
            <person name="Wang M."/>
            <person name="Masoudi A."/>
            <person name="Yu Z."/>
            <person name="Liu J."/>
        </authorList>
    </citation>
    <scope>NUCLEOTIDE SEQUENCE</scope>
    <source>
        <strain evidence="2">S056</strain>
    </source>
</reference>
<evidence type="ECO:0000313" key="2">
    <source>
        <dbReference type="EMBL" id="UWP96868.1"/>
    </source>
</evidence>
<evidence type="ECO:0000256" key="1">
    <source>
        <dbReference type="SAM" id="MobiDB-lite"/>
    </source>
</evidence>
<dbReference type="AlphaFoldDB" id="A0A9Q9HC33"/>
<gene>
    <name evidence="2" type="ORF">K3X48_04145</name>
</gene>
<name>A0A9Q9HC33_9RHOB</name>
<dbReference type="Proteomes" id="UP001057991">
    <property type="component" value="Chromosome"/>
</dbReference>
<evidence type="ECO:0000313" key="3">
    <source>
        <dbReference type="Proteomes" id="UP001057991"/>
    </source>
</evidence>
<feature type="compositionally biased region" description="Basic and acidic residues" evidence="1">
    <location>
        <begin position="202"/>
        <end position="215"/>
    </location>
</feature>
<evidence type="ECO:0008006" key="4">
    <source>
        <dbReference type="Google" id="ProtNLM"/>
    </source>
</evidence>
<organism evidence="2 3">
    <name type="scientific">Aliiroseovarius crassostreae</name>
    <dbReference type="NCBI Taxonomy" id="154981"/>
    <lineage>
        <taxon>Bacteria</taxon>
        <taxon>Pseudomonadati</taxon>
        <taxon>Pseudomonadota</taxon>
        <taxon>Alphaproteobacteria</taxon>
        <taxon>Rhodobacterales</taxon>
        <taxon>Paracoccaceae</taxon>
        <taxon>Aliiroseovarius</taxon>
    </lineage>
</organism>